<name>A0A0E0MGK8_ORYPU</name>
<proteinExistence type="predicted"/>
<reference evidence="2" key="2">
    <citation type="submission" date="2018-05" db="EMBL/GenBank/DDBJ databases">
        <title>OpunRS2 (Oryza punctata Reference Sequence Version 2).</title>
        <authorList>
            <person name="Zhang J."/>
            <person name="Kudrna D."/>
            <person name="Lee S."/>
            <person name="Talag J."/>
            <person name="Welchert J."/>
            <person name="Wing R.A."/>
        </authorList>
    </citation>
    <scope>NUCLEOTIDE SEQUENCE [LARGE SCALE GENOMIC DNA]</scope>
</reference>
<dbReference type="Gramene" id="OPUNC11G14750.1">
    <property type="protein sequence ID" value="OPUNC11G14750.1"/>
    <property type="gene ID" value="OPUNC11G14750"/>
</dbReference>
<evidence type="ECO:0000256" key="1">
    <source>
        <dbReference type="SAM" id="MobiDB-lite"/>
    </source>
</evidence>
<protein>
    <submittedName>
        <fullName evidence="2">Uncharacterized protein</fullName>
    </submittedName>
</protein>
<dbReference type="Proteomes" id="UP000026962">
    <property type="component" value="Chromosome 11"/>
</dbReference>
<evidence type="ECO:0000313" key="2">
    <source>
        <dbReference type="EnsemblPlants" id="OPUNC11G14750.1"/>
    </source>
</evidence>
<dbReference type="AlphaFoldDB" id="A0A0E0MGK8"/>
<feature type="region of interest" description="Disordered" evidence="1">
    <location>
        <begin position="1"/>
        <end position="100"/>
    </location>
</feature>
<keyword evidence="3" id="KW-1185">Reference proteome</keyword>
<dbReference type="EnsemblPlants" id="OPUNC11G14750.1">
    <property type="protein sequence ID" value="OPUNC11G14750.1"/>
    <property type="gene ID" value="OPUNC11G14750"/>
</dbReference>
<organism evidence="2">
    <name type="scientific">Oryza punctata</name>
    <name type="common">Red rice</name>
    <dbReference type="NCBI Taxonomy" id="4537"/>
    <lineage>
        <taxon>Eukaryota</taxon>
        <taxon>Viridiplantae</taxon>
        <taxon>Streptophyta</taxon>
        <taxon>Embryophyta</taxon>
        <taxon>Tracheophyta</taxon>
        <taxon>Spermatophyta</taxon>
        <taxon>Magnoliopsida</taxon>
        <taxon>Liliopsida</taxon>
        <taxon>Poales</taxon>
        <taxon>Poaceae</taxon>
        <taxon>BOP clade</taxon>
        <taxon>Oryzoideae</taxon>
        <taxon>Oryzeae</taxon>
        <taxon>Oryzinae</taxon>
        <taxon>Oryza</taxon>
    </lineage>
</organism>
<reference evidence="2" key="1">
    <citation type="submission" date="2015-04" db="UniProtKB">
        <authorList>
            <consortium name="EnsemblPlants"/>
        </authorList>
    </citation>
    <scope>IDENTIFICATION</scope>
</reference>
<accession>A0A0E0MGK8</accession>
<dbReference type="HOGENOM" id="CLU_2125111_0_0_1"/>
<sequence length="114" mass="12450">MYTRSWWASERRRPATLGDHEGKTSRTTTTTTSAGRADPPPTWDPEAPTLPLDPLPLPDLVGGEWLAKTKEGGDGDDAVEEEDEGEARWRKGRGGLISGGGTREFRIRRMAAAC</sequence>
<evidence type="ECO:0000313" key="3">
    <source>
        <dbReference type="Proteomes" id="UP000026962"/>
    </source>
</evidence>
<feature type="compositionally biased region" description="Acidic residues" evidence="1">
    <location>
        <begin position="74"/>
        <end position="85"/>
    </location>
</feature>
<feature type="compositionally biased region" description="Basic and acidic residues" evidence="1">
    <location>
        <begin position="9"/>
        <end position="24"/>
    </location>
</feature>